<dbReference type="OrthoDB" id="2110451at2759"/>
<evidence type="ECO:0000256" key="4">
    <source>
        <dbReference type="ARBA" id="ARBA00022786"/>
    </source>
</evidence>
<dbReference type="OMA" id="FEPMKEF"/>
<protein>
    <recommendedName>
        <fullName evidence="1">Anaphase-promoting complex subunit 4</fullName>
    </recommendedName>
</protein>
<dbReference type="InterPro" id="IPR024789">
    <property type="entry name" value="APC4"/>
</dbReference>
<dbReference type="Pfam" id="PF12896">
    <property type="entry name" value="ANAPC4"/>
    <property type="match status" value="1"/>
</dbReference>
<dbReference type="EMBL" id="MDYL01000001">
    <property type="protein sequence ID" value="OQD78521.1"/>
    <property type="molecule type" value="Genomic_DNA"/>
</dbReference>
<evidence type="ECO:0000259" key="8">
    <source>
        <dbReference type="Pfam" id="PF12896"/>
    </source>
</evidence>
<dbReference type="InterPro" id="IPR024977">
    <property type="entry name" value="Apc4-like_WD40_dom"/>
</dbReference>
<dbReference type="Proteomes" id="UP000191522">
    <property type="component" value="Unassembled WGS sequence"/>
</dbReference>
<dbReference type="GO" id="GO:0070979">
    <property type="term" value="P:protein K11-linked ubiquitination"/>
    <property type="evidence" value="ECO:0007669"/>
    <property type="project" value="TreeGrafter"/>
</dbReference>
<keyword evidence="2" id="KW-0132">Cell division</keyword>
<feature type="domain" description="Anaphase-promoting complex subunit 4 long" evidence="8">
    <location>
        <begin position="390"/>
        <end position="590"/>
    </location>
</feature>
<feature type="compositionally biased region" description="Basic and acidic residues" evidence="6">
    <location>
        <begin position="1"/>
        <end position="21"/>
    </location>
</feature>
<dbReference type="AlphaFoldDB" id="A0A1V6PNH1"/>
<feature type="domain" description="Anaphase-promoting complex subunit 4-like WD40" evidence="7">
    <location>
        <begin position="121"/>
        <end position="231"/>
    </location>
</feature>
<gene>
    <name evidence="9" type="ORF">PENDEC_c001G00157</name>
</gene>
<evidence type="ECO:0000256" key="5">
    <source>
        <dbReference type="ARBA" id="ARBA00023306"/>
    </source>
</evidence>
<dbReference type="Gene3D" id="2.130.10.10">
    <property type="entry name" value="YVTN repeat-like/Quinoprotein amine dehydrogenase"/>
    <property type="match status" value="1"/>
</dbReference>
<accession>A0A1V6PNH1</accession>
<reference evidence="10" key="1">
    <citation type="journal article" date="2017" name="Nat. Microbiol.">
        <title>Global analysis of biosynthetic gene clusters reveals vast potential of secondary metabolite production in Penicillium species.</title>
        <authorList>
            <person name="Nielsen J.C."/>
            <person name="Grijseels S."/>
            <person name="Prigent S."/>
            <person name="Ji B."/>
            <person name="Dainat J."/>
            <person name="Nielsen K.F."/>
            <person name="Frisvad J.C."/>
            <person name="Workman M."/>
            <person name="Nielsen J."/>
        </authorList>
    </citation>
    <scope>NUCLEOTIDE SEQUENCE [LARGE SCALE GENOMIC DNA]</scope>
    <source>
        <strain evidence="10">IBT 11843</strain>
    </source>
</reference>
<proteinExistence type="predicted"/>
<dbReference type="STRING" id="69771.A0A1V6PNH1"/>
<evidence type="ECO:0000256" key="2">
    <source>
        <dbReference type="ARBA" id="ARBA00022618"/>
    </source>
</evidence>
<evidence type="ECO:0000256" key="3">
    <source>
        <dbReference type="ARBA" id="ARBA00022776"/>
    </source>
</evidence>
<organism evidence="9 10">
    <name type="scientific">Penicillium decumbens</name>
    <dbReference type="NCBI Taxonomy" id="69771"/>
    <lineage>
        <taxon>Eukaryota</taxon>
        <taxon>Fungi</taxon>
        <taxon>Dikarya</taxon>
        <taxon>Ascomycota</taxon>
        <taxon>Pezizomycotina</taxon>
        <taxon>Eurotiomycetes</taxon>
        <taxon>Eurotiomycetidae</taxon>
        <taxon>Eurotiales</taxon>
        <taxon>Aspergillaceae</taxon>
        <taxon>Penicillium</taxon>
    </lineage>
</organism>
<keyword evidence="10" id="KW-1185">Reference proteome</keyword>
<evidence type="ECO:0000259" key="7">
    <source>
        <dbReference type="Pfam" id="PF12894"/>
    </source>
</evidence>
<evidence type="ECO:0000256" key="6">
    <source>
        <dbReference type="SAM" id="MobiDB-lite"/>
    </source>
</evidence>
<feature type="compositionally biased region" description="Polar residues" evidence="6">
    <location>
        <begin position="54"/>
        <end position="69"/>
    </location>
</feature>
<keyword evidence="5" id="KW-0131">Cell cycle</keyword>
<sequence>MEQICESHKKTPKPKVREVASRPKPKQPQTPPIQRSFHNQTTLSCRKMAHPRPTTRQESTPPAINTSQEIRTRSIRDVALPFRCKKGWADPAHPPTNIMEVPQLTPVGEKILPAKCKPSTLAYCPSMDLIALATEDDELRVFRLNGQKVFGGSYAGDPYLGEDEEDGEVRALAWKGNGRFLAVACGDGTIRIISAYSGKTVHHYPAYERQKDDVSTSDRKSPKVTSLGWGANFTDSKAAQRYLHDSAGQISIEDLLTPSVHSSKVVALLKADLPRELSMLDIESSFPKLSTLPATGAEDDLFSSRASIDAIFHSSKDTGDSVDVLFVGFDDATVHLRIFDCFEIGTFPVGEATGTAESCQILRHASHPLSSTHALLVSPTTGQDQAPLNLVTLDLRFIAKSGRYLSLLASKTTQLQNLLRYIAQVQRQIELEWKNAQELPSRFLRSINMDLEEKCQCDFTTAIYHLVATGHAFQPMKDFLVDIVGERGHKRWDKAVAGGYENIRRLTHENLLPALERSQVLISRLVGLSKFHKLSDVLGLDTPKLNGITETLDCLQLLSHRILIHTNEELDQFTVFSRWLRHEILILSSEPLSQTEEELLEKRDLSDVPLTTKYITGALQKSVLRNFIRQLPMLGMPPAPQPPADKWLPDGHDRSFYDDFKSLLQQQRQAQDKGGDGTSVDAPKLNDLTERLGIQFEKVFAEIALTQRRGILHRSPLTLHADCDRNVLDHKMCYEDAEDRKPCSIYVAARSASSKSSFYIYRTVLDLVNGVSSTRTTSIASLTLKEGEIRQLHFVEDNTLMVLWCDGKGSSYLLNFPFQPASAQQASEKADPPSFGVEYTDCDAIPANTKPTVQAMSLDLESLIQKGVVRHAFAVSGPKAKPVHLDVNGRKDRRAVCVLYADGMRYDVLDLDAAMDDEEYDENEEVEMEVEEEADEA</sequence>
<dbReference type="PANTHER" id="PTHR13260">
    <property type="entry name" value="ANAPHASE PROMOTING COMPLEX SUBUNIT 4 APC4"/>
    <property type="match status" value="1"/>
</dbReference>
<evidence type="ECO:0000256" key="1">
    <source>
        <dbReference type="ARBA" id="ARBA00016067"/>
    </source>
</evidence>
<comment type="caution">
    <text evidence="9">The sequence shown here is derived from an EMBL/GenBank/DDBJ whole genome shotgun (WGS) entry which is preliminary data.</text>
</comment>
<evidence type="ECO:0000313" key="9">
    <source>
        <dbReference type="EMBL" id="OQD78521.1"/>
    </source>
</evidence>
<dbReference type="GO" id="GO:0005680">
    <property type="term" value="C:anaphase-promoting complex"/>
    <property type="evidence" value="ECO:0007669"/>
    <property type="project" value="InterPro"/>
</dbReference>
<feature type="region of interest" description="Disordered" evidence="6">
    <location>
        <begin position="918"/>
        <end position="937"/>
    </location>
</feature>
<dbReference type="InterPro" id="IPR036322">
    <property type="entry name" value="WD40_repeat_dom_sf"/>
</dbReference>
<name>A0A1V6PNH1_PENDC</name>
<dbReference type="GO" id="GO:0051301">
    <property type="term" value="P:cell division"/>
    <property type="evidence" value="ECO:0007669"/>
    <property type="project" value="UniProtKB-KW"/>
</dbReference>
<dbReference type="PANTHER" id="PTHR13260:SF0">
    <property type="entry name" value="ANAPHASE-PROMOTING COMPLEX SUBUNIT 4"/>
    <property type="match status" value="1"/>
</dbReference>
<keyword evidence="3" id="KW-0498">Mitosis</keyword>
<dbReference type="InterPro" id="IPR024790">
    <property type="entry name" value="APC4_long_dom"/>
</dbReference>
<dbReference type="GO" id="GO:0034399">
    <property type="term" value="C:nuclear periphery"/>
    <property type="evidence" value="ECO:0007669"/>
    <property type="project" value="TreeGrafter"/>
</dbReference>
<dbReference type="GO" id="GO:0031145">
    <property type="term" value="P:anaphase-promoting complex-dependent catabolic process"/>
    <property type="evidence" value="ECO:0007669"/>
    <property type="project" value="InterPro"/>
</dbReference>
<feature type="region of interest" description="Disordered" evidence="6">
    <location>
        <begin position="1"/>
        <end position="72"/>
    </location>
</feature>
<keyword evidence="4" id="KW-0833">Ubl conjugation pathway</keyword>
<dbReference type="SUPFAM" id="SSF50978">
    <property type="entry name" value="WD40 repeat-like"/>
    <property type="match status" value="1"/>
</dbReference>
<evidence type="ECO:0000313" key="10">
    <source>
        <dbReference type="Proteomes" id="UP000191522"/>
    </source>
</evidence>
<dbReference type="Pfam" id="PF12894">
    <property type="entry name" value="ANAPC4_WD40"/>
    <property type="match status" value="1"/>
</dbReference>
<dbReference type="InterPro" id="IPR015943">
    <property type="entry name" value="WD40/YVTN_repeat-like_dom_sf"/>
</dbReference>